<dbReference type="Pfam" id="PF00733">
    <property type="entry name" value="Asn_synthase"/>
    <property type="match status" value="1"/>
</dbReference>
<comment type="pathway">
    <text evidence="1">Amino-acid biosynthesis; L-asparagine biosynthesis; L-asparagine from L-aspartate (L-Gln route): step 1/1.</text>
</comment>
<dbReference type="EC" id="6.3.5.4" evidence="2"/>
<sequence length="579" mass="65968">MLALVGFIEDELNEKNKLGYNFEHLEGNINIYGQHHVMCIEDVNKSEVNIRHFDGLVIYLVGQIFKHKNKTICLDEFFELVRQSVNSDINSLLKSIDGYYSLVIFDTTNEECYFITDRLGISPLYLSEINGGLSAWATSIKSLDDIVVESNVVDIEALRSFVDISHYLSDKTIYKNIKRLDPATILHIDKSGKVLSRLRYWTWADIQPIKFTFEQAVDRLYILFLQAVESRLDSTKKYCLTLSGGLDSRALLGAISHLKKYDITCLTFGIPNSPDVKIAEQASQIVGVKHKVINIDKSNWINGRQKGVISTGGMKSLFHMHVLNSLAEIESISKYVINGYLGDLVLGGGYLKKGFHGFRSSETIAYDKFSHYADQIDFDEDYFKHPSSDPIFIYNRGVRFTSMGSDLVNDRLVNIKPFVDNELLEFVYGLDDSYRVNGKLYHSMLVKYFPELFLTLPWQATGKCIVYKDKDSVINEFYTIIRPKLVKLISESSLNEIVRNVHSIIKNNKTFVDYGSWISEPDFKQNIDLLLSDDSCTVNLLGSKVVKKYVREAFEEQKIEALGCLLSVESYLKAVNKSV</sequence>
<dbReference type="PROSITE" id="PS51278">
    <property type="entry name" value="GATASE_TYPE_2"/>
    <property type="match status" value="1"/>
</dbReference>
<dbReference type="InterPro" id="IPR017932">
    <property type="entry name" value="GATase_2_dom"/>
</dbReference>
<reference evidence="6" key="1">
    <citation type="submission" date="2018-06" db="EMBL/GenBank/DDBJ databases">
        <authorList>
            <person name="Cea G.-C."/>
            <person name="William W."/>
        </authorList>
    </citation>
    <scope>NUCLEOTIDE SEQUENCE [LARGE SCALE GENOMIC DNA]</scope>
    <source>
        <strain evidence="6">DB21MT-2</strain>
    </source>
</reference>
<evidence type="ECO:0000313" key="5">
    <source>
        <dbReference type="EMBL" id="SQH77491.1"/>
    </source>
</evidence>
<dbReference type="GO" id="GO:0004066">
    <property type="term" value="F:asparagine synthase (glutamine-hydrolyzing) activity"/>
    <property type="evidence" value="ECO:0007669"/>
    <property type="project" value="UniProtKB-EC"/>
</dbReference>
<dbReference type="SUPFAM" id="SSF56235">
    <property type="entry name" value="N-terminal nucleophile aminohydrolases (Ntn hydrolases)"/>
    <property type="match status" value="1"/>
</dbReference>
<feature type="domain" description="Glutamine amidotransferase type-2" evidence="4">
    <location>
        <begin position="1"/>
        <end position="191"/>
    </location>
</feature>
<dbReference type="InterPro" id="IPR051786">
    <property type="entry name" value="ASN_synthetase/amidase"/>
</dbReference>
<organism evidence="5 6">
    <name type="scientific">Shewanella benthica</name>
    <dbReference type="NCBI Taxonomy" id="43661"/>
    <lineage>
        <taxon>Bacteria</taxon>
        <taxon>Pseudomonadati</taxon>
        <taxon>Pseudomonadota</taxon>
        <taxon>Gammaproteobacteria</taxon>
        <taxon>Alteromonadales</taxon>
        <taxon>Shewanellaceae</taxon>
        <taxon>Shewanella</taxon>
    </lineage>
</organism>
<dbReference type="RefSeq" id="WP_112353360.1">
    <property type="nucleotide sequence ID" value="NZ_LS483452.1"/>
</dbReference>
<evidence type="ECO:0000256" key="3">
    <source>
        <dbReference type="ARBA" id="ARBA00048741"/>
    </source>
</evidence>
<evidence type="ECO:0000256" key="2">
    <source>
        <dbReference type="ARBA" id="ARBA00012737"/>
    </source>
</evidence>
<gene>
    <name evidence="5" type="ORF">SHEWBE_3528</name>
</gene>
<dbReference type="Gene3D" id="3.60.20.10">
    <property type="entry name" value="Glutamine Phosphoribosylpyrophosphate, subunit 1, domain 1"/>
    <property type="match status" value="1"/>
</dbReference>
<dbReference type="AlphaFoldDB" id="A0A330M5D7"/>
<dbReference type="KEGG" id="sbk:SHEWBE_3528"/>
<dbReference type="SUPFAM" id="SSF52402">
    <property type="entry name" value="Adenine nucleotide alpha hydrolases-like"/>
    <property type="match status" value="1"/>
</dbReference>
<proteinExistence type="predicted"/>
<accession>A0A330M5D7</accession>
<dbReference type="Gene3D" id="3.40.50.620">
    <property type="entry name" value="HUPs"/>
    <property type="match status" value="1"/>
</dbReference>
<evidence type="ECO:0000259" key="4">
    <source>
        <dbReference type="PROSITE" id="PS51278"/>
    </source>
</evidence>
<dbReference type="InterPro" id="IPR001962">
    <property type="entry name" value="Asn_synthase"/>
</dbReference>
<name>A0A330M5D7_9GAMM</name>
<protein>
    <recommendedName>
        <fullName evidence="2">asparagine synthase (glutamine-hydrolyzing)</fullName>
        <ecNumber evidence="2">6.3.5.4</ecNumber>
    </recommendedName>
</protein>
<evidence type="ECO:0000313" key="6">
    <source>
        <dbReference type="Proteomes" id="UP000250123"/>
    </source>
</evidence>
<dbReference type="OrthoDB" id="9763290at2"/>
<dbReference type="PANTHER" id="PTHR43284:SF1">
    <property type="entry name" value="ASPARAGINE SYNTHETASE"/>
    <property type="match status" value="1"/>
</dbReference>
<dbReference type="InterPro" id="IPR029055">
    <property type="entry name" value="Ntn_hydrolases_N"/>
</dbReference>
<evidence type="ECO:0000256" key="1">
    <source>
        <dbReference type="ARBA" id="ARBA00005187"/>
    </source>
</evidence>
<dbReference type="Pfam" id="PF13537">
    <property type="entry name" value="GATase_7"/>
    <property type="match status" value="1"/>
</dbReference>
<dbReference type="InterPro" id="IPR014729">
    <property type="entry name" value="Rossmann-like_a/b/a_fold"/>
</dbReference>
<dbReference type="EMBL" id="LS483452">
    <property type="protein sequence ID" value="SQH77491.1"/>
    <property type="molecule type" value="Genomic_DNA"/>
</dbReference>
<dbReference type="GO" id="GO:0006529">
    <property type="term" value="P:asparagine biosynthetic process"/>
    <property type="evidence" value="ECO:0007669"/>
    <property type="project" value="InterPro"/>
</dbReference>
<dbReference type="Proteomes" id="UP000250123">
    <property type="component" value="Chromosome SHEWBE"/>
</dbReference>
<comment type="catalytic activity">
    <reaction evidence="3">
        <text>L-aspartate + L-glutamine + ATP + H2O = L-asparagine + L-glutamate + AMP + diphosphate + H(+)</text>
        <dbReference type="Rhea" id="RHEA:12228"/>
        <dbReference type="ChEBI" id="CHEBI:15377"/>
        <dbReference type="ChEBI" id="CHEBI:15378"/>
        <dbReference type="ChEBI" id="CHEBI:29985"/>
        <dbReference type="ChEBI" id="CHEBI:29991"/>
        <dbReference type="ChEBI" id="CHEBI:30616"/>
        <dbReference type="ChEBI" id="CHEBI:33019"/>
        <dbReference type="ChEBI" id="CHEBI:58048"/>
        <dbReference type="ChEBI" id="CHEBI:58359"/>
        <dbReference type="ChEBI" id="CHEBI:456215"/>
        <dbReference type="EC" id="6.3.5.4"/>
    </reaction>
</comment>
<dbReference type="PANTHER" id="PTHR43284">
    <property type="entry name" value="ASPARAGINE SYNTHETASE (GLUTAMINE-HYDROLYZING)"/>
    <property type="match status" value="1"/>
</dbReference>